<evidence type="ECO:0000313" key="10">
    <source>
        <dbReference type="Proteomes" id="UP000503336"/>
    </source>
</evidence>
<evidence type="ECO:0000256" key="1">
    <source>
        <dbReference type="ARBA" id="ARBA00004429"/>
    </source>
</evidence>
<evidence type="ECO:0000313" key="9">
    <source>
        <dbReference type="EMBL" id="QIE55046.1"/>
    </source>
</evidence>
<keyword evidence="6 7" id="KW-0472">Membrane</keyword>
<feature type="transmembrane region" description="Helical" evidence="7">
    <location>
        <begin position="394"/>
        <end position="419"/>
    </location>
</feature>
<name>A0A7L5BXS1_9RHOB</name>
<dbReference type="NCBIfam" id="TIGR00786">
    <property type="entry name" value="dctM"/>
    <property type="match status" value="1"/>
</dbReference>
<dbReference type="Proteomes" id="UP000503336">
    <property type="component" value="Chromosome"/>
</dbReference>
<keyword evidence="7" id="KW-0813">Transport</keyword>
<evidence type="ECO:0000256" key="6">
    <source>
        <dbReference type="ARBA" id="ARBA00023136"/>
    </source>
</evidence>
<comment type="subcellular location">
    <subcellularLocation>
        <location evidence="1 7">Cell inner membrane</location>
        <topology evidence="1 7">Multi-pass membrane protein</topology>
    </subcellularLocation>
</comment>
<dbReference type="RefSeq" id="WP_165096288.1">
    <property type="nucleotide sequence ID" value="NZ_CP049056.1"/>
</dbReference>
<dbReference type="InterPro" id="IPR010656">
    <property type="entry name" value="DctM"/>
</dbReference>
<gene>
    <name evidence="9" type="ORF">G5B40_06000</name>
</gene>
<comment type="caution">
    <text evidence="7">Lacks conserved residue(s) required for the propagation of feature annotation.</text>
</comment>
<feature type="transmembrane region" description="Helical" evidence="7">
    <location>
        <begin position="305"/>
        <end position="326"/>
    </location>
</feature>
<accession>A0A7L5BXS1</accession>
<dbReference type="PANTHER" id="PTHR33362:SF2">
    <property type="entry name" value="TRAP TRANSPORTER LARGE PERMEASE PROTEIN"/>
    <property type="match status" value="1"/>
</dbReference>
<dbReference type="InterPro" id="IPR004681">
    <property type="entry name" value="TRAP_DctM"/>
</dbReference>
<dbReference type="PIRSF" id="PIRSF006066">
    <property type="entry name" value="HI0050"/>
    <property type="match status" value="1"/>
</dbReference>
<dbReference type="AlphaFoldDB" id="A0A7L5BXS1"/>
<dbReference type="KEGG" id="hdh:G5B40_06000"/>
<feature type="transmembrane region" description="Helical" evidence="7">
    <location>
        <begin position="333"/>
        <end position="353"/>
    </location>
</feature>
<sequence length="428" mass="43856">MDSVLLIAGLMLLILIGAPIALAMIVLPVVYILATGAAPLLTVPHQMYEALAKFPLVAIPFFMLTGELMNSSTVTERILRLSSVIVGRMRGGLAQVNVVASMFFAGMNGSAVADTATIGTIMIPQMKKRGYSAEFSAAITAIGSTIGGIIPPSIAMIILASGANLSVGALFAGGVVPGLLIGFLLMMACWAIAALRGYERGDRPFTIAGALRAFRGAAFALMIPVVLVAGIFGGWFSSVEAGAITAAVALFVGAVVYRSLSLRDLLAAFDRTLKLSASVFIIIAAAGPFSWLLTRIGTLTALDGWLGGMAGTPVLFGAALLALILVAGMFMDATANIIVLGPMLVANCVAAGFAPVQAAIVVVVGFLLGIVTPPVGVCYFTASAIAGANLGRVAVALLPFLAIELFVLVLILALSPLTLALPRVLGLL</sequence>
<keyword evidence="4 7" id="KW-0812">Transmembrane</keyword>
<keyword evidence="5 7" id="KW-1133">Transmembrane helix</keyword>
<dbReference type="GO" id="GO:0022857">
    <property type="term" value="F:transmembrane transporter activity"/>
    <property type="evidence" value="ECO:0007669"/>
    <property type="project" value="UniProtKB-UniRule"/>
</dbReference>
<organism evidence="9 10">
    <name type="scientific">Pikeienuella piscinae</name>
    <dbReference type="NCBI Taxonomy" id="2748098"/>
    <lineage>
        <taxon>Bacteria</taxon>
        <taxon>Pseudomonadati</taxon>
        <taxon>Pseudomonadota</taxon>
        <taxon>Alphaproteobacteria</taxon>
        <taxon>Rhodobacterales</taxon>
        <taxon>Paracoccaceae</taxon>
        <taxon>Pikeienuella</taxon>
    </lineage>
</organism>
<evidence type="ECO:0000259" key="8">
    <source>
        <dbReference type="Pfam" id="PF06808"/>
    </source>
</evidence>
<reference evidence="9 10" key="1">
    <citation type="submission" date="2020-02" db="EMBL/GenBank/DDBJ databases">
        <title>complete genome sequence of Rhodobacteraceae bacterium.</title>
        <authorList>
            <person name="Park J."/>
            <person name="Kim Y.-S."/>
            <person name="Kim K.-H."/>
        </authorList>
    </citation>
    <scope>NUCLEOTIDE SEQUENCE [LARGE SCALE GENOMIC DNA]</scope>
    <source>
        <strain evidence="9 10">RR4-56</strain>
    </source>
</reference>
<keyword evidence="3 7" id="KW-0997">Cell inner membrane</keyword>
<comment type="function">
    <text evidence="7">Part of the tripartite ATP-independent periplasmic (TRAP) transport system.</text>
</comment>
<evidence type="ECO:0000256" key="4">
    <source>
        <dbReference type="ARBA" id="ARBA00022692"/>
    </source>
</evidence>
<feature type="transmembrane region" description="Helical" evidence="7">
    <location>
        <begin position="272"/>
        <end position="293"/>
    </location>
</feature>
<evidence type="ECO:0000256" key="7">
    <source>
        <dbReference type="RuleBase" id="RU369079"/>
    </source>
</evidence>
<feature type="transmembrane region" description="Helical" evidence="7">
    <location>
        <begin position="135"/>
        <end position="163"/>
    </location>
</feature>
<keyword evidence="10" id="KW-1185">Reference proteome</keyword>
<dbReference type="Pfam" id="PF06808">
    <property type="entry name" value="DctM"/>
    <property type="match status" value="1"/>
</dbReference>
<dbReference type="EMBL" id="CP049056">
    <property type="protein sequence ID" value="QIE55046.1"/>
    <property type="molecule type" value="Genomic_DNA"/>
</dbReference>
<feature type="transmembrane region" description="Helical" evidence="7">
    <location>
        <begin position="359"/>
        <end position="382"/>
    </location>
</feature>
<feature type="transmembrane region" description="Helical" evidence="7">
    <location>
        <begin position="242"/>
        <end position="260"/>
    </location>
</feature>
<evidence type="ECO:0000256" key="3">
    <source>
        <dbReference type="ARBA" id="ARBA00022519"/>
    </source>
</evidence>
<dbReference type="GO" id="GO:0005886">
    <property type="term" value="C:plasma membrane"/>
    <property type="evidence" value="ECO:0007669"/>
    <property type="project" value="UniProtKB-SubCell"/>
</dbReference>
<evidence type="ECO:0000256" key="5">
    <source>
        <dbReference type="ARBA" id="ARBA00022989"/>
    </source>
</evidence>
<comment type="similarity">
    <text evidence="7">Belongs to the TRAP transporter large permease family.</text>
</comment>
<evidence type="ECO:0000256" key="2">
    <source>
        <dbReference type="ARBA" id="ARBA00022475"/>
    </source>
</evidence>
<feature type="transmembrane region" description="Helical" evidence="7">
    <location>
        <begin position="216"/>
        <end position="236"/>
    </location>
</feature>
<proteinExistence type="inferred from homology"/>
<dbReference type="PANTHER" id="PTHR33362">
    <property type="entry name" value="SIALIC ACID TRAP TRANSPORTER PERMEASE PROTEIN SIAT-RELATED"/>
    <property type="match status" value="1"/>
</dbReference>
<keyword evidence="2" id="KW-1003">Cell membrane</keyword>
<protein>
    <recommendedName>
        <fullName evidence="7">TRAP transporter large permease protein</fullName>
    </recommendedName>
</protein>
<feature type="transmembrane region" description="Helical" evidence="7">
    <location>
        <begin position="169"/>
        <end position="195"/>
    </location>
</feature>
<comment type="subunit">
    <text evidence="7">The complex comprises the extracytoplasmic solute receptor protein and the two transmembrane proteins.</text>
</comment>
<feature type="domain" description="TRAP C4-dicarboxylate transport system permease DctM subunit" evidence="8">
    <location>
        <begin position="8"/>
        <end position="414"/>
    </location>
</feature>